<dbReference type="AlphaFoldDB" id="A0AA39C6H5"/>
<keyword evidence="15 20" id="KW-0472">Membrane</keyword>
<evidence type="ECO:0000256" key="19">
    <source>
        <dbReference type="ARBA" id="ARBA00047847"/>
    </source>
</evidence>
<evidence type="ECO:0000256" key="6">
    <source>
        <dbReference type="ARBA" id="ARBA00011972"/>
    </source>
</evidence>
<protein>
    <recommendedName>
        <fullName evidence="6">protein xylosyltransferase</fullName>
        <ecNumber evidence="6">2.4.2.26</ecNumber>
    </recommendedName>
    <alternativeName>
        <fullName evidence="18">Peptide O-xylosyltransferase</fullName>
    </alternativeName>
</protein>
<keyword evidence="16" id="KW-1015">Disulfide bond</keyword>
<comment type="subcellular location">
    <subcellularLocation>
        <location evidence="2">Endoplasmic reticulum membrane</location>
        <topology evidence="2">Single-pass type II membrane protein</topology>
    </subcellularLocation>
    <subcellularLocation>
        <location evidence="1">Golgi apparatus membrane</location>
        <topology evidence="1">Single-pass type II membrane protein</topology>
    </subcellularLocation>
</comment>
<evidence type="ECO:0000313" key="23">
    <source>
        <dbReference type="Proteomes" id="UP001168990"/>
    </source>
</evidence>
<name>A0AA39C6H5_9HYME</name>
<keyword evidence="13 20" id="KW-1133">Transmembrane helix</keyword>
<keyword evidence="7" id="KW-0328">Glycosyltransferase</keyword>
<dbReference type="InterPro" id="IPR002889">
    <property type="entry name" value="WSC_carb-bd"/>
</dbReference>
<dbReference type="GO" id="GO:0000139">
    <property type="term" value="C:Golgi membrane"/>
    <property type="evidence" value="ECO:0007669"/>
    <property type="project" value="UniProtKB-SubCell"/>
</dbReference>
<evidence type="ECO:0000256" key="16">
    <source>
        <dbReference type="ARBA" id="ARBA00023157"/>
    </source>
</evidence>
<keyword evidence="14" id="KW-0333">Golgi apparatus</keyword>
<evidence type="ECO:0000256" key="14">
    <source>
        <dbReference type="ARBA" id="ARBA00023034"/>
    </source>
</evidence>
<dbReference type="GO" id="GO:0050650">
    <property type="term" value="P:chondroitin sulfate proteoglycan biosynthetic process"/>
    <property type="evidence" value="ECO:0007669"/>
    <property type="project" value="TreeGrafter"/>
</dbReference>
<evidence type="ECO:0000256" key="1">
    <source>
        <dbReference type="ARBA" id="ARBA00004323"/>
    </source>
</evidence>
<proteinExistence type="inferred from homology"/>
<dbReference type="Pfam" id="PF01822">
    <property type="entry name" value="WSC"/>
    <property type="match status" value="1"/>
</dbReference>
<evidence type="ECO:0000256" key="12">
    <source>
        <dbReference type="ARBA" id="ARBA00022968"/>
    </source>
</evidence>
<comment type="pathway">
    <text evidence="4">Glycan metabolism; heparan sulfate biosynthesis.</text>
</comment>
<evidence type="ECO:0000256" key="15">
    <source>
        <dbReference type="ARBA" id="ARBA00023136"/>
    </source>
</evidence>
<dbReference type="InterPro" id="IPR043538">
    <property type="entry name" value="XYLT"/>
</dbReference>
<gene>
    <name evidence="22" type="ORF">PV328_009753</name>
</gene>
<dbReference type="EMBL" id="JAQQBS010001424">
    <property type="protein sequence ID" value="KAK0158801.1"/>
    <property type="molecule type" value="Genomic_DNA"/>
</dbReference>
<evidence type="ECO:0000256" key="7">
    <source>
        <dbReference type="ARBA" id="ARBA00022676"/>
    </source>
</evidence>
<dbReference type="SMART" id="SM00321">
    <property type="entry name" value="WSC"/>
    <property type="match status" value="1"/>
</dbReference>
<accession>A0AA39C6H5</accession>
<evidence type="ECO:0000256" key="17">
    <source>
        <dbReference type="ARBA" id="ARBA00023180"/>
    </source>
</evidence>
<dbReference type="PANTHER" id="PTHR46025:SF3">
    <property type="entry name" value="XYLOSYLTRANSFERASE OXT"/>
    <property type="match status" value="1"/>
</dbReference>
<keyword evidence="8" id="KW-0808">Transferase</keyword>
<evidence type="ECO:0000256" key="18">
    <source>
        <dbReference type="ARBA" id="ARBA00042865"/>
    </source>
</evidence>
<dbReference type="Pfam" id="PF02485">
    <property type="entry name" value="Branch"/>
    <property type="match status" value="1"/>
</dbReference>
<evidence type="ECO:0000256" key="13">
    <source>
        <dbReference type="ARBA" id="ARBA00022989"/>
    </source>
</evidence>
<comment type="caution">
    <text evidence="22">The sequence shown here is derived from an EMBL/GenBank/DDBJ whole genome shotgun (WGS) entry which is preliminary data.</text>
</comment>
<evidence type="ECO:0000256" key="8">
    <source>
        <dbReference type="ARBA" id="ARBA00022679"/>
    </source>
</evidence>
<evidence type="ECO:0000256" key="9">
    <source>
        <dbReference type="ARBA" id="ARBA00022692"/>
    </source>
</evidence>
<comment type="catalytic activity">
    <reaction evidence="19">
        <text>UDP-alpha-D-xylose + L-seryl-[protein] = 3-O-(beta-D-xylosyl)-L-seryl-[protein] + UDP + H(+)</text>
        <dbReference type="Rhea" id="RHEA:50192"/>
        <dbReference type="Rhea" id="RHEA-COMP:9863"/>
        <dbReference type="Rhea" id="RHEA-COMP:12567"/>
        <dbReference type="ChEBI" id="CHEBI:15378"/>
        <dbReference type="ChEBI" id="CHEBI:29999"/>
        <dbReference type="ChEBI" id="CHEBI:57632"/>
        <dbReference type="ChEBI" id="CHEBI:58223"/>
        <dbReference type="ChEBI" id="CHEBI:132085"/>
        <dbReference type="EC" id="2.4.2.26"/>
    </reaction>
</comment>
<dbReference type="InterPro" id="IPR003406">
    <property type="entry name" value="Glyco_trans_14"/>
</dbReference>
<keyword evidence="12" id="KW-0735">Signal-anchor</keyword>
<dbReference type="Pfam" id="PF12529">
    <property type="entry name" value="Xylo_C"/>
    <property type="match status" value="1"/>
</dbReference>
<keyword evidence="17" id="KW-0325">Glycoprotein</keyword>
<reference evidence="22" key="2">
    <citation type="submission" date="2023-03" db="EMBL/GenBank/DDBJ databases">
        <authorList>
            <person name="Inwood S.N."/>
            <person name="Skelly J.G."/>
            <person name="Guhlin J."/>
            <person name="Harrop T.W.R."/>
            <person name="Goldson S.G."/>
            <person name="Dearden P.K."/>
        </authorList>
    </citation>
    <scope>NUCLEOTIDE SEQUENCE</scope>
    <source>
        <strain evidence="22">Irish</strain>
        <tissue evidence="22">Whole body</tissue>
    </source>
</reference>
<evidence type="ECO:0000256" key="2">
    <source>
        <dbReference type="ARBA" id="ARBA00004648"/>
    </source>
</evidence>
<keyword evidence="10" id="KW-0479">Metal-binding</keyword>
<dbReference type="Proteomes" id="UP001168990">
    <property type="component" value="Unassembled WGS sequence"/>
</dbReference>
<comment type="similarity">
    <text evidence="5">Belongs to the glycosyltransferase 14 family. XylT subfamily.</text>
</comment>
<keyword evidence="23" id="KW-1185">Reference proteome</keyword>
<feature type="transmembrane region" description="Helical" evidence="20">
    <location>
        <begin position="46"/>
        <end position="66"/>
    </location>
</feature>
<dbReference type="GO" id="GO:0046872">
    <property type="term" value="F:metal ion binding"/>
    <property type="evidence" value="ECO:0007669"/>
    <property type="project" value="UniProtKB-KW"/>
</dbReference>
<evidence type="ECO:0000256" key="10">
    <source>
        <dbReference type="ARBA" id="ARBA00022723"/>
    </source>
</evidence>
<sequence length="947" mass="108852">MSLKKTVWKFWAEWNVCKESRGREKMATTKGQLEGRFTSCLRKYRIFFVVVGTILCVQLYLAYSFFKLDNQNDASIRTSSGEIGSARLERSDGFLQGSRQLKLPPDKHVISNKVQIHSPQNRTIKVKLDKKLLNFTPVCDVIGREAVSAVTRARSEFCKELIVNVSCLSQQGKLYPERLYSSCPHSTGFIGKPKNLGCFKDDKTQRILSGYYAVFKTNNSPEHCAFMCLQSGYRFAGTEYSTECFCGMEEPSQVKRVPDSSCNMKCSGDPKQSCGGYLTTNIYRTGIRRFKAQEARNSSLKTGKEKPARIAFLLTVNGRASRQVKRLINVLYDPSHFYYIHVDARQDYMYREMLKVEKICRRKNIKVAKGAGLRYASIWGGASLLTTLLSSAKQMLQYSQHWDFLVNLSESDFPIKSNAQLIDFLTWNKGLNFVKSHGREVQRFITKQGLDKTFVECEARMWRLGDRKLPKGIQIDGGSDWVALSRDFVEYLSSPEPNELVTGLLKIFQYTLLPAESFFHTVLRNSKFCDTYVDNNLHVTNWKRKLGCKCQYKAVVDWCGCSPNDFKLEDLSRIRNTAERNLFFARKFEPVIDQRIIDRLEDWLYPDRENRTKMKGHDMYWQNLYHHADLSPMTDDTVLTIGNSLGRLIFTRFGFNTGHIRLLEITAYFVKNKFRGILILVEVDIKTFESSTYQNDLPDRVEALITLQRNFTASKMWSSRIKSLAINTDYDQKEQTFRNFLGGIDPMSNLILAYEFDASLVTPRNLSVLWIDPNGALADVNNLQLEEMTLMGSVKPQLDEPLSIGKWRVFLIADTLIAGNLSFVVTPLAFWKNRQMSMKKARDIHNGPSGIRRTREIDPKWISILRKAGINQEQTLDGTIIEDRTGPELNAWIDEFVGQYYTIENICIANEMHSKKRNDHDLHECSQTNWSSLSFDPKADVHNLCEI</sequence>
<dbReference type="GO" id="GO:0005789">
    <property type="term" value="C:endoplasmic reticulum membrane"/>
    <property type="evidence" value="ECO:0007669"/>
    <property type="project" value="UniProtKB-SubCell"/>
</dbReference>
<feature type="domain" description="WSC" evidence="21">
    <location>
        <begin position="192"/>
        <end position="286"/>
    </location>
</feature>
<keyword evidence="9 20" id="KW-0812">Transmembrane</keyword>
<reference evidence="22" key="1">
    <citation type="journal article" date="2023" name="bioRxiv">
        <title>Scaffold-level genome assemblies of two parasitoid biocontrol wasps reveal the parthenogenesis mechanism and an associated novel virus.</title>
        <authorList>
            <person name="Inwood S."/>
            <person name="Skelly J."/>
            <person name="Guhlin J."/>
            <person name="Harrop T."/>
            <person name="Goldson S."/>
            <person name="Dearden P."/>
        </authorList>
    </citation>
    <scope>NUCLEOTIDE SEQUENCE</scope>
    <source>
        <strain evidence="22">Irish</strain>
        <tissue evidence="22">Whole body</tissue>
    </source>
</reference>
<dbReference type="PANTHER" id="PTHR46025">
    <property type="entry name" value="XYLOSYLTRANSFERASE OXT"/>
    <property type="match status" value="1"/>
</dbReference>
<evidence type="ECO:0000256" key="3">
    <source>
        <dbReference type="ARBA" id="ARBA00004840"/>
    </source>
</evidence>
<evidence type="ECO:0000313" key="22">
    <source>
        <dbReference type="EMBL" id="KAK0158801.1"/>
    </source>
</evidence>
<keyword evidence="11" id="KW-0256">Endoplasmic reticulum</keyword>
<organism evidence="22 23">
    <name type="scientific">Microctonus aethiopoides</name>
    <dbReference type="NCBI Taxonomy" id="144406"/>
    <lineage>
        <taxon>Eukaryota</taxon>
        <taxon>Metazoa</taxon>
        <taxon>Ecdysozoa</taxon>
        <taxon>Arthropoda</taxon>
        <taxon>Hexapoda</taxon>
        <taxon>Insecta</taxon>
        <taxon>Pterygota</taxon>
        <taxon>Neoptera</taxon>
        <taxon>Endopterygota</taxon>
        <taxon>Hymenoptera</taxon>
        <taxon>Apocrita</taxon>
        <taxon>Ichneumonoidea</taxon>
        <taxon>Braconidae</taxon>
        <taxon>Euphorinae</taxon>
        <taxon>Microctonus</taxon>
    </lineage>
</organism>
<comment type="pathway">
    <text evidence="3">Glycan metabolism; chondroitin sulfate biosynthesis.</text>
</comment>
<dbReference type="EC" id="2.4.2.26" evidence="6"/>
<dbReference type="InterPro" id="IPR024448">
    <property type="entry name" value="XylT_C"/>
</dbReference>
<evidence type="ECO:0000256" key="5">
    <source>
        <dbReference type="ARBA" id="ARBA00010195"/>
    </source>
</evidence>
<evidence type="ECO:0000256" key="20">
    <source>
        <dbReference type="SAM" id="Phobius"/>
    </source>
</evidence>
<evidence type="ECO:0000259" key="21">
    <source>
        <dbReference type="PROSITE" id="PS51212"/>
    </source>
</evidence>
<dbReference type="PROSITE" id="PS51212">
    <property type="entry name" value="WSC"/>
    <property type="match status" value="1"/>
</dbReference>
<feature type="transmembrane region" description="Helical" evidence="20">
    <location>
        <begin position="807"/>
        <end position="831"/>
    </location>
</feature>
<dbReference type="GO" id="GO:0030158">
    <property type="term" value="F:protein xylosyltransferase activity"/>
    <property type="evidence" value="ECO:0007669"/>
    <property type="project" value="UniProtKB-EC"/>
</dbReference>
<evidence type="ECO:0000256" key="11">
    <source>
        <dbReference type="ARBA" id="ARBA00022824"/>
    </source>
</evidence>
<dbReference type="GO" id="GO:0015012">
    <property type="term" value="P:heparan sulfate proteoglycan biosynthetic process"/>
    <property type="evidence" value="ECO:0007669"/>
    <property type="project" value="TreeGrafter"/>
</dbReference>
<evidence type="ECO:0000256" key="4">
    <source>
        <dbReference type="ARBA" id="ARBA00005093"/>
    </source>
</evidence>